<evidence type="ECO:0000256" key="5">
    <source>
        <dbReference type="PROSITE-ProRule" id="PRU10015"/>
    </source>
</evidence>
<dbReference type="InterPro" id="IPR002792">
    <property type="entry name" value="TRAM_dom"/>
</dbReference>
<dbReference type="Pfam" id="PF01938">
    <property type="entry name" value="TRAM"/>
    <property type="match status" value="1"/>
</dbReference>
<protein>
    <submittedName>
        <fullName evidence="7">23S rRNA (Uracil-5-)-methyltransferase RumA</fullName>
    </submittedName>
</protein>
<dbReference type="Gene3D" id="3.40.50.150">
    <property type="entry name" value="Vaccinia Virus protein VP39"/>
    <property type="match status" value="1"/>
</dbReference>
<evidence type="ECO:0000256" key="3">
    <source>
        <dbReference type="ARBA" id="ARBA00022691"/>
    </source>
</evidence>
<keyword evidence="2 4" id="KW-0808">Transferase</keyword>
<dbReference type="PROSITE" id="PS50926">
    <property type="entry name" value="TRAM"/>
    <property type="match status" value="1"/>
</dbReference>
<dbReference type="SUPFAM" id="SSF50249">
    <property type="entry name" value="Nucleic acid-binding proteins"/>
    <property type="match status" value="1"/>
</dbReference>
<dbReference type="STRING" id="84698.SAMN04488528_101530"/>
<dbReference type="CDD" id="cd02440">
    <property type="entry name" value="AdoMet_MTases"/>
    <property type="match status" value="1"/>
</dbReference>
<sequence>MKKGQELEVFIEKTEFGGYGVGYRNDKKVYVKGTIPGQKVKIRVSKKKKDYLEGKVCEMLEKAPYEIDAPCPHFGPCGGCSTQFISYDQQLKLKTVEVMELFSNAMVTMGDFLGIEGSPEVFEYRNKMEFSFGDMERGGELQLGMHRKGSPFSIVSVGSCMLVDEDFRKIFNLTLEYFRETKLPHYRVMAHEGYLRHFIIRKGKNTGEISVNLVTSTQVDFDLTEWLEKVKSLELQGTLTSVIHTSNDSLSDAVVPEKVDVLYGRDYIMENILGLDFKISPFSFFQTNSKGAETLYSIVKEFMGDSAKNKVVFDLYCGTGTIGQIVAGDASKVKGIEIIEEAVVAANENAKLNGLDNCEFIAGDVAKVITELKDKPDIIILDPPRSGVHPKALEYVVKFNAEDLIYVSCNPKTLVNDLKYLTEHGYTVQKTKLKDMFPNTPHVETVVKLQRKHS</sequence>
<feature type="binding site" evidence="4">
    <location>
        <position position="286"/>
    </location>
    <ligand>
        <name>S-adenosyl-L-methionine</name>
        <dbReference type="ChEBI" id="CHEBI:59789"/>
    </ligand>
</feature>
<feature type="active site" description="Nucleophile" evidence="4">
    <location>
        <position position="409"/>
    </location>
</feature>
<organism evidence="7 8">
    <name type="scientific">Clostridium frigidicarnis</name>
    <dbReference type="NCBI Taxonomy" id="84698"/>
    <lineage>
        <taxon>Bacteria</taxon>
        <taxon>Bacillati</taxon>
        <taxon>Bacillota</taxon>
        <taxon>Clostridia</taxon>
        <taxon>Eubacteriales</taxon>
        <taxon>Clostridiaceae</taxon>
        <taxon>Clostridium</taxon>
    </lineage>
</organism>
<dbReference type="InterPro" id="IPR030390">
    <property type="entry name" value="MeTrfase_TrmA_AS"/>
</dbReference>
<keyword evidence="8" id="KW-1185">Reference proteome</keyword>
<dbReference type="PANTHER" id="PTHR11061:SF30">
    <property type="entry name" value="TRNA (URACIL(54)-C(5))-METHYLTRANSFERASE"/>
    <property type="match status" value="1"/>
</dbReference>
<dbReference type="FunFam" id="3.40.50.150:FF:000009">
    <property type="entry name" value="23S rRNA (Uracil(1939)-C(5))-methyltransferase RlmD"/>
    <property type="match status" value="1"/>
</dbReference>
<feature type="active site" evidence="5">
    <location>
        <position position="409"/>
    </location>
</feature>
<dbReference type="GO" id="GO:0070041">
    <property type="term" value="F:rRNA (uridine-C5-)-methyltransferase activity"/>
    <property type="evidence" value="ECO:0007669"/>
    <property type="project" value="TreeGrafter"/>
</dbReference>
<dbReference type="EMBL" id="FOKI01000015">
    <property type="protein sequence ID" value="SFB16827.1"/>
    <property type="molecule type" value="Genomic_DNA"/>
</dbReference>
<dbReference type="PROSITE" id="PS01230">
    <property type="entry name" value="TRMA_1"/>
    <property type="match status" value="1"/>
</dbReference>
<proteinExistence type="inferred from homology"/>
<dbReference type="InterPro" id="IPR012340">
    <property type="entry name" value="NA-bd_OB-fold"/>
</dbReference>
<evidence type="ECO:0000256" key="4">
    <source>
        <dbReference type="PROSITE-ProRule" id="PRU01024"/>
    </source>
</evidence>
<dbReference type="GO" id="GO:0070475">
    <property type="term" value="P:rRNA base methylation"/>
    <property type="evidence" value="ECO:0007669"/>
    <property type="project" value="TreeGrafter"/>
</dbReference>
<accession>A0A1I0YV03</accession>
<reference evidence="7 8" key="1">
    <citation type="submission" date="2016-10" db="EMBL/GenBank/DDBJ databases">
        <authorList>
            <person name="de Groot N.N."/>
        </authorList>
    </citation>
    <scope>NUCLEOTIDE SEQUENCE [LARGE SCALE GENOMIC DNA]</scope>
    <source>
        <strain evidence="7 8">DSM 12271</strain>
    </source>
</reference>
<dbReference type="SUPFAM" id="SSF53335">
    <property type="entry name" value="S-adenosyl-L-methionine-dependent methyltransferases"/>
    <property type="match status" value="1"/>
</dbReference>
<feature type="binding site" evidence="4">
    <location>
        <position position="337"/>
    </location>
    <ligand>
        <name>S-adenosyl-L-methionine</name>
        <dbReference type="ChEBI" id="CHEBI:59789"/>
    </ligand>
</feature>
<gene>
    <name evidence="7" type="ORF">SAMN04488528_101530</name>
</gene>
<feature type="domain" description="TRAM" evidence="6">
    <location>
        <begin position="1"/>
        <end position="58"/>
    </location>
</feature>
<keyword evidence="3 4" id="KW-0949">S-adenosyl-L-methionine</keyword>
<dbReference type="InterPro" id="IPR010280">
    <property type="entry name" value="U5_MeTrfase_fam"/>
</dbReference>
<evidence type="ECO:0000313" key="7">
    <source>
        <dbReference type="EMBL" id="SFB16827.1"/>
    </source>
</evidence>
<dbReference type="Gene3D" id="2.40.50.140">
    <property type="entry name" value="Nucleic acid-binding proteins"/>
    <property type="match status" value="1"/>
</dbReference>
<feature type="binding site" evidence="4">
    <location>
        <position position="382"/>
    </location>
    <ligand>
        <name>S-adenosyl-L-methionine</name>
        <dbReference type="ChEBI" id="CHEBI:59789"/>
    </ligand>
</feature>
<comment type="similarity">
    <text evidence="4">Belongs to the class I-like SAM-binding methyltransferase superfamily. RNA M5U methyltransferase family.</text>
</comment>
<dbReference type="PROSITE" id="PS51687">
    <property type="entry name" value="SAM_MT_RNA_M5U"/>
    <property type="match status" value="1"/>
</dbReference>
<dbReference type="Pfam" id="PF05958">
    <property type="entry name" value="tRNA_U5-meth_tr"/>
    <property type="match status" value="1"/>
</dbReference>
<dbReference type="AlphaFoldDB" id="A0A1I0YV03"/>
<dbReference type="Proteomes" id="UP000198619">
    <property type="component" value="Unassembled WGS sequence"/>
</dbReference>
<keyword evidence="1 4" id="KW-0489">Methyltransferase</keyword>
<dbReference type="InterPro" id="IPR029063">
    <property type="entry name" value="SAM-dependent_MTases_sf"/>
</dbReference>
<feature type="binding site" evidence="4">
    <location>
        <position position="316"/>
    </location>
    <ligand>
        <name>S-adenosyl-L-methionine</name>
        <dbReference type="ChEBI" id="CHEBI:59789"/>
    </ligand>
</feature>
<name>A0A1I0YV03_9CLOT</name>
<evidence type="ECO:0000313" key="8">
    <source>
        <dbReference type="Proteomes" id="UP000198619"/>
    </source>
</evidence>
<dbReference type="NCBIfam" id="TIGR00479">
    <property type="entry name" value="rumA"/>
    <property type="match status" value="1"/>
</dbReference>
<evidence type="ECO:0000256" key="1">
    <source>
        <dbReference type="ARBA" id="ARBA00022603"/>
    </source>
</evidence>
<evidence type="ECO:0000259" key="6">
    <source>
        <dbReference type="PROSITE" id="PS50926"/>
    </source>
</evidence>
<dbReference type="OrthoDB" id="9804590at2"/>
<dbReference type="Gene3D" id="2.40.50.1070">
    <property type="match status" value="1"/>
</dbReference>
<dbReference type="RefSeq" id="WP_090041295.1">
    <property type="nucleotide sequence ID" value="NZ_FOKI01000015.1"/>
</dbReference>
<evidence type="ECO:0000256" key="2">
    <source>
        <dbReference type="ARBA" id="ARBA00022679"/>
    </source>
</evidence>
<dbReference type="PANTHER" id="PTHR11061">
    <property type="entry name" value="RNA M5U METHYLTRANSFERASE"/>
    <property type="match status" value="1"/>
</dbReference>